<evidence type="ECO:0000313" key="3">
    <source>
        <dbReference type="Proteomes" id="UP001499959"/>
    </source>
</evidence>
<evidence type="ECO:0000313" key="2">
    <source>
        <dbReference type="EMBL" id="GAA4785530.1"/>
    </source>
</evidence>
<evidence type="ECO:0000256" key="1">
    <source>
        <dbReference type="SAM" id="SignalP"/>
    </source>
</evidence>
<feature type="signal peptide" evidence="1">
    <location>
        <begin position="1"/>
        <end position="19"/>
    </location>
</feature>
<comment type="caution">
    <text evidence="2">The sequence shown here is derived from an EMBL/GenBank/DDBJ whole genome shotgun (WGS) entry which is preliminary data.</text>
</comment>
<dbReference type="Proteomes" id="UP001499959">
    <property type="component" value="Unassembled WGS sequence"/>
</dbReference>
<reference evidence="3" key="1">
    <citation type="journal article" date="2019" name="Int. J. Syst. Evol. Microbiol.">
        <title>The Global Catalogue of Microorganisms (GCM) 10K type strain sequencing project: providing services to taxonomists for standard genome sequencing and annotation.</title>
        <authorList>
            <consortium name="The Broad Institute Genomics Platform"/>
            <consortium name="The Broad Institute Genome Sequencing Center for Infectious Disease"/>
            <person name="Wu L."/>
            <person name="Ma J."/>
        </authorList>
    </citation>
    <scope>NUCLEOTIDE SEQUENCE [LARGE SCALE GENOMIC DNA]</scope>
    <source>
        <strain evidence="3">JCM 18204</strain>
    </source>
</reference>
<name>A0ABP9ATK5_9GAMM</name>
<accession>A0ABP9ATK5</accession>
<dbReference type="EMBL" id="BAABJE010000002">
    <property type="protein sequence ID" value="GAA4785530.1"/>
    <property type="molecule type" value="Genomic_DNA"/>
</dbReference>
<proteinExistence type="predicted"/>
<organism evidence="2 3">
    <name type="scientific">Lysobacter hankyongensis</name>
    <dbReference type="NCBI Taxonomy" id="1176535"/>
    <lineage>
        <taxon>Bacteria</taxon>
        <taxon>Pseudomonadati</taxon>
        <taxon>Pseudomonadota</taxon>
        <taxon>Gammaproteobacteria</taxon>
        <taxon>Lysobacterales</taxon>
        <taxon>Lysobacteraceae</taxon>
        <taxon>Lysobacter</taxon>
    </lineage>
</organism>
<gene>
    <name evidence="2" type="ORF">GCM10023307_07740</name>
</gene>
<keyword evidence="1" id="KW-0732">Signal</keyword>
<protein>
    <submittedName>
        <fullName evidence="2">Uncharacterized protein</fullName>
    </submittedName>
</protein>
<dbReference type="RefSeq" id="WP_345301985.1">
    <property type="nucleotide sequence ID" value="NZ_BAABJE010000002.1"/>
</dbReference>
<feature type="chain" id="PRO_5047162476" evidence="1">
    <location>
        <begin position="20"/>
        <end position="119"/>
    </location>
</feature>
<sequence length="119" mass="12486">MLFASLLMAQLAAVVPSYAEAKAHADEYEALLLPKDSAALVEAQGKALEAALLVCGPAPTRGAPVTIVVQVSRDGLPMNTWRNGESAFAICMEDQLATARLPVAAGKAFHTSYELSFAP</sequence>
<keyword evidence="3" id="KW-1185">Reference proteome</keyword>